<sequence length="227" mass="26104">MNKFDTQTNPNVPGKPVSASSKLIETGASIVQEFLPLKNVCAYLNAFHVYADDPGRRVEAQHYCMHVSEGVRQCLLFDTPTPNARLIGVEYMITRELYEGLDPEERKLWHSHVFEVKSGQLVMPKPEGSLMPDSVWEIAENKEMEEVVKLYGKTWQTWQVDRGDKLPLGRPQLMGSFVKETDGFRACVDDRDMRMGTDRHHKAKIREYIHAPEIHPDADHWDHSKQC</sequence>
<dbReference type="PANTHER" id="PTHR31360:SF0">
    <property type="entry name" value="OIL BODY-ASSOCIATED PROTEIN 1B"/>
    <property type="match status" value="1"/>
</dbReference>
<dbReference type="eggNOG" id="ENOG502QR3B">
    <property type="taxonomic scope" value="Eukaryota"/>
</dbReference>
<dbReference type="OMA" id="RHVEAHH"/>
<comment type="similarity">
    <text evidence="1">Belongs to the OBAP family.</text>
</comment>
<dbReference type="AlphaFoldDB" id="U4L8B5"/>
<dbReference type="STRING" id="1076935.U4L8B5"/>
<evidence type="ECO:0000313" key="2">
    <source>
        <dbReference type="EMBL" id="CCX13662.1"/>
    </source>
</evidence>
<evidence type="ECO:0000313" key="3">
    <source>
        <dbReference type="Proteomes" id="UP000018144"/>
    </source>
</evidence>
<proteinExistence type="inferred from homology"/>
<reference evidence="2 3" key="1">
    <citation type="journal article" date="2013" name="PLoS Genet.">
        <title>The genome and development-dependent transcriptomes of Pyronema confluens: a window into fungal evolution.</title>
        <authorList>
            <person name="Traeger S."/>
            <person name="Altegoer F."/>
            <person name="Freitag M."/>
            <person name="Gabaldon T."/>
            <person name="Kempken F."/>
            <person name="Kumar A."/>
            <person name="Marcet-Houben M."/>
            <person name="Poggeler S."/>
            <person name="Stajich J.E."/>
            <person name="Nowrousian M."/>
        </authorList>
    </citation>
    <scope>NUCLEOTIDE SEQUENCE [LARGE SCALE GENOMIC DNA]</scope>
    <source>
        <strain evidence="3">CBS 100304</strain>
        <tissue evidence="2">Vegetative mycelium</tissue>
    </source>
</reference>
<keyword evidence="3" id="KW-1185">Reference proteome</keyword>
<evidence type="ECO:0008006" key="4">
    <source>
        <dbReference type="Google" id="ProtNLM"/>
    </source>
</evidence>
<accession>U4L8B5</accession>
<dbReference type="OrthoDB" id="1901244at2759"/>
<gene>
    <name evidence="2" type="ORF">PCON_13255</name>
</gene>
<dbReference type="Proteomes" id="UP000018144">
    <property type="component" value="Unassembled WGS sequence"/>
</dbReference>
<name>U4L8B5_PYROM</name>
<evidence type="ECO:0000256" key="1">
    <source>
        <dbReference type="ARBA" id="ARBA00009740"/>
    </source>
</evidence>
<protein>
    <recommendedName>
        <fullName evidence="4">DUF1264-domain-containing protein</fullName>
    </recommendedName>
</protein>
<dbReference type="Pfam" id="PF06884">
    <property type="entry name" value="DUF1264"/>
    <property type="match status" value="1"/>
</dbReference>
<dbReference type="InterPro" id="IPR010686">
    <property type="entry name" value="OBAP-like"/>
</dbReference>
<dbReference type="PANTHER" id="PTHR31360">
    <property type="match status" value="1"/>
</dbReference>
<organism evidence="2 3">
    <name type="scientific">Pyronema omphalodes (strain CBS 100304)</name>
    <name type="common">Pyronema confluens</name>
    <dbReference type="NCBI Taxonomy" id="1076935"/>
    <lineage>
        <taxon>Eukaryota</taxon>
        <taxon>Fungi</taxon>
        <taxon>Dikarya</taxon>
        <taxon>Ascomycota</taxon>
        <taxon>Pezizomycotina</taxon>
        <taxon>Pezizomycetes</taxon>
        <taxon>Pezizales</taxon>
        <taxon>Pyronemataceae</taxon>
        <taxon>Pyronema</taxon>
    </lineage>
</organism>
<dbReference type="EMBL" id="HF935887">
    <property type="protein sequence ID" value="CCX13662.1"/>
    <property type="molecule type" value="Genomic_DNA"/>
</dbReference>